<reference evidence="1 2" key="1">
    <citation type="submission" date="2014-04" db="EMBL/GenBank/DDBJ databases">
        <title>Genome evolution of avian class.</title>
        <authorList>
            <person name="Zhang G."/>
            <person name="Li C."/>
        </authorList>
    </citation>
    <scope>NUCLEOTIDE SEQUENCE [LARGE SCALE GENOMIC DNA]</scope>
    <source>
        <strain evidence="1">BGI_N303</strain>
    </source>
</reference>
<name>A0A091FRQ2_CUCCA</name>
<evidence type="ECO:0000313" key="1">
    <source>
        <dbReference type="EMBL" id="KFO71671.1"/>
    </source>
</evidence>
<dbReference type="EMBL" id="KL447271">
    <property type="protein sequence ID" value="KFO71671.1"/>
    <property type="molecule type" value="Genomic_DNA"/>
</dbReference>
<gene>
    <name evidence="1" type="ORF">N303_10001</name>
</gene>
<keyword evidence="2" id="KW-1185">Reference proteome</keyword>
<feature type="non-terminal residue" evidence="1">
    <location>
        <position position="1"/>
    </location>
</feature>
<organism evidence="1 2">
    <name type="scientific">Cuculus canorus</name>
    <name type="common">Common cuckoo</name>
    <dbReference type="NCBI Taxonomy" id="55661"/>
    <lineage>
        <taxon>Eukaryota</taxon>
        <taxon>Metazoa</taxon>
        <taxon>Chordata</taxon>
        <taxon>Craniata</taxon>
        <taxon>Vertebrata</taxon>
        <taxon>Euteleostomi</taxon>
        <taxon>Archelosauria</taxon>
        <taxon>Archosauria</taxon>
        <taxon>Dinosauria</taxon>
        <taxon>Saurischia</taxon>
        <taxon>Theropoda</taxon>
        <taxon>Coelurosauria</taxon>
        <taxon>Aves</taxon>
        <taxon>Neognathae</taxon>
        <taxon>Neoaves</taxon>
        <taxon>Otidimorphae</taxon>
        <taxon>Cuculiformes</taxon>
        <taxon>Cuculidae</taxon>
        <taxon>Cuculus</taxon>
    </lineage>
</organism>
<accession>A0A091FRQ2</accession>
<feature type="non-terminal residue" evidence="1">
    <location>
        <position position="61"/>
    </location>
</feature>
<proteinExistence type="predicted"/>
<dbReference type="Gene3D" id="1.10.287.210">
    <property type="match status" value="1"/>
</dbReference>
<protein>
    <submittedName>
        <fullName evidence="1">Uncharacterized protein</fullName>
    </submittedName>
</protein>
<dbReference type="AlphaFoldDB" id="A0A091FRQ2"/>
<evidence type="ECO:0000313" key="2">
    <source>
        <dbReference type="Proteomes" id="UP000053760"/>
    </source>
</evidence>
<dbReference type="SUPFAM" id="SSF58069">
    <property type="entry name" value="Virus ectodomain"/>
    <property type="match status" value="1"/>
</dbReference>
<dbReference type="Proteomes" id="UP000053760">
    <property type="component" value="Unassembled WGS sequence"/>
</dbReference>
<sequence>AAIDFLLLAQGHGCEEFEGMCCMNLSDHSTSIHAKIKERQQGLHQLAQEKGWGIDSWLQSI</sequence>